<sequence>MRFGYTILYVPDVPAAVAFYEAAFGLHCRFLHESGMYAELETGMTALAFAHESMATANGLTIDNATPTKLAPPMEIAFVTDAPDAAYAHAVKHGASVIRPMEEKPWGQRVGHVRDLNGIVVEICSPMGG</sequence>
<evidence type="ECO:0000313" key="2">
    <source>
        <dbReference type="EMBL" id="URL60217.1"/>
    </source>
</evidence>
<gene>
    <name evidence="2" type="ORF">IM816_00730</name>
</gene>
<name>A0ABY4T8N2_9GAMM</name>
<feature type="domain" description="VOC" evidence="1">
    <location>
        <begin position="2"/>
        <end position="126"/>
    </location>
</feature>
<keyword evidence="3" id="KW-1185">Reference proteome</keyword>
<dbReference type="InterPro" id="IPR004360">
    <property type="entry name" value="Glyas_Fos-R_dOase_dom"/>
</dbReference>
<dbReference type="SUPFAM" id="SSF54593">
    <property type="entry name" value="Glyoxalase/Bleomycin resistance protein/Dihydroxybiphenyl dioxygenase"/>
    <property type="match status" value="1"/>
</dbReference>
<dbReference type="EMBL" id="CP063231">
    <property type="protein sequence ID" value="URL60217.1"/>
    <property type="molecule type" value="Genomic_DNA"/>
</dbReference>
<dbReference type="CDD" id="cd07264">
    <property type="entry name" value="VOC_like"/>
    <property type="match status" value="1"/>
</dbReference>
<dbReference type="Proteomes" id="UP001056681">
    <property type="component" value="Chromosome"/>
</dbReference>
<dbReference type="InterPro" id="IPR050383">
    <property type="entry name" value="GlyoxalaseI/FosfomycinResist"/>
</dbReference>
<dbReference type="Pfam" id="PF00903">
    <property type="entry name" value="Glyoxalase"/>
    <property type="match status" value="1"/>
</dbReference>
<evidence type="ECO:0000313" key="3">
    <source>
        <dbReference type="Proteomes" id="UP001056681"/>
    </source>
</evidence>
<dbReference type="InterPro" id="IPR037523">
    <property type="entry name" value="VOC_core"/>
</dbReference>
<organism evidence="2 3">
    <name type="scientific">Luteibacter flocculans</name>
    <dbReference type="NCBI Taxonomy" id="2780091"/>
    <lineage>
        <taxon>Bacteria</taxon>
        <taxon>Pseudomonadati</taxon>
        <taxon>Pseudomonadota</taxon>
        <taxon>Gammaproteobacteria</taxon>
        <taxon>Lysobacterales</taxon>
        <taxon>Rhodanobacteraceae</taxon>
        <taxon>Luteibacter</taxon>
    </lineage>
</organism>
<dbReference type="PANTHER" id="PTHR21366">
    <property type="entry name" value="GLYOXALASE FAMILY PROTEIN"/>
    <property type="match status" value="1"/>
</dbReference>
<dbReference type="PROSITE" id="PS51819">
    <property type="entry name" value="VOC"/>
    <property type="match status" value="1"/>
</dbReference>
<proteinExistence type="predicted"/>
<dbReference type="PANTHER" id="PTHR21366:SF22">
    <property type="entry name" value="VOC DOMAIN-CONTAINING PROTEIN"/>
    <property type="match status" value="1"/>
</dbReference>
<dbReference type="InterPro" id="IPR029068">
    <property type="entry name" value="Glyas_Bleomycin-R_OHBP_Dase"/>
</dbReference>
<reference evidence="2" key="1">
    <citation type="submission" date="2020-10" db="EMBL/GenBank/DDBJ databases">
        <title>Whole-genome sequence of Luteibacter sp. EIF3.</title>
        <authorList>
            <person name="Friedrich I."/>
            <person name="Hertel R."/>
            <person name="Daniel R."/>
        </authorList>
    </citation>
    <scope>NUCLEOTIDE SEQUENCE</scope>
    <source>
        <strain evidence="2">EIF3</strain>
    </source>
</reference>
<protein>
    <submittedName>
        <fullName evidence="2">VOC family protein</fullName>
    </submittedName>
</protein>
<accession>A0ABY4T8N2</accession>
<evidence type="ECO:0000259" key="1">
    <source>
        <dbReference type="PROSITE" id="PS51819"/>
    </source>
</evidence>
<dbReference type="Gene3D" id="3.10.180.10">
    <property type="entry name" value="2,3-Dihydroxybiphenyl 1,2-Dioxygenase, domain 1"/>
    <property type="match status" value="1"/>
</dbReference>